<organism evidence="2 3">
    <name type="scientific">Saccharospirillum salsuginis</name>
    <dbReference type="NCBI Taxonomy" id="418750"/>
    <lineage>
        <taxon>Bacteria</taxon>
        <taxon>Pseudomonadati</taxon>
        <taxon>Pseudomonadota</taxon>
        <taxon>Gammaproteobacteria</taxon>
        <taxon>Oceanospirillales</taxon>
        <taxon>Saccharospirillaceae</taxon>
        <taxon>Saccharospirillum</taxon>
    </lineage>
</organism>
<reference evidence="2" key="1">
    <citation type="journal article" date="2014" name="Int. J. Syst. Evol. Microbiol.">
        <title>Complete genome sequence of Corynebacterium casei LMG S-19264T (=DSM 44701T), isolated from a smear-ripened cheese.</title>
        <authorList>
            <consortium name="US DOE Joint Genome Institute (JGI-PGF)"/>
            <person name="Walter F."/>
            <person name="Albersmeier A."/>
            <person name="Kalinowski J."/>
            <person name="Ruckert C."/>
        </authorList>
    </citation>
    <scope>NUCLEOTIDE SEQUENCE</scope>
    <source>
        <strain evidence="2">KCTC 22169</strain>
    </source>
</reference>
<dbReference type="AlphaFoldDB" id="A0A918JZS7"/>
<sequence length="85" mass="10060">MAMNATVTLIRRLNERRELNRWLREERRHRYERLPVSDWIERDINPNGPRHPVPRGPVDTPAPAPDRQRKLLHWPVFIGHSGAAL</sequence>
<reference evidence="2" key="2">
    <citation type="submission" date="2020-09" db="EMBL/GenBank/DDBJ databases">
        <authorList>
            <person name="Sun Q."/>
            <person name="Kim S."/>
        </authorList>
    </citation>
    <scope>NUCLEOTIDE SEQUENCE</scope>
    <source>
        <strain evidence="2">KCTC 22169</strain>
    </source>
</reference>
<evidence type="ECO:0000256" key="1">
    <source>
        <dbReference type="SAM" id="MobiDB-lite"/>
    </source>
</evidence>
<dbReference type="EMBL" id="BMXR01000001">
    <property type="protein sequence ID" value="GGX40462.1"/>
    <property type="molecule type" value="Genomic_DNA"/>
</dbReference>
<protein>
    <submittedName>
        <fullName evidence="2">Uncharacterized protein</fullName>
    </submittedName>
</protein>
<keyword evidence="3" id="KW-1185">Reference proteome</keyword>
<evidence type="ECO:0000313" key="2">
    <source>
        <dbReference type="EMBL" id="GGX40462.1"/>
    </source>
</evidence>
<dbReference type="Proteomes" id="UP000626148">
    <property type="component" value="Unassembled WGS sequence"/>
</dbReference>
<comment type="caution">
    <text evidence="2">The sequence shown here is derived from an EMBL/GenBank/DDBJ whole genome shotgun (WGS) entry which is preliminary data.</text>
</comment>
<proteinExistence type="predicted"/>
<feature type="region of interest" description="Disordered" evidence="1">
    <location>
        <begin position="42"/>
        <end position="66"/>
    </location>
</feature>
<accession>A0A918JZS7</accession>
<evidence type="ECO:0000313" key="3">
    <source>
        <dbReference type="Proteomes" id="UP000626148"/>
    </source>
</evidence>
<gene>
    <name evidence="2" type="ORF">GCM10007392_03990</name>
</gene>
<name>A0A918JZS7_9GAMM</name>
<feature type="compositionally biased region" description="Pro residues" evidence="1">
    <location>
        <begin position="49"/>
        <end position="64"/>
    </location>
</feature>